<dbReference type="EMBL" id="VOMB01000016">
    <property type="protein sequence ID" value="MBU9764482.1"/>
    <property type="molecule type" value="Genomic_DNA"/>
</dbReference>
<dbReference type="InterPro" id="IPR000871">
    <property type="entry name" value="Beta-lactam_class-A"/>
</dbReference>
<evidence type="ECO:0000313" key="3">
    <source>
        <dbReference type="Proteomes" id="UP000812982"/>
    </source>
</evidence>
<feature type="signal peptide" evidence="1">
    <location>
        <begin position="1"/>
        <end position="23"/>
    </location>
</feature>
<keyword evidence="3" id="KW-1185">Reference proteome</keyword>
<name>A0ABS6KLL7_9MYCO</name>
<keyword evidence="1" id="KW-0732">Signal</keyword>
<dbReference type="PANTHER" id="PTHR35333">
    <property type="entry name" value="BETA-LACTAMASE"/>
    <property type="match status" value="1"/>
</dbReference>
<protein>
    <submittedName>
        <fullName evidence="2">Serine hydrolase</fullName>
    </submittedName>
</protein>
<comment type="caution">
    <text evidence="2">The sequence shown here is derived from an EMBL/GenBank/DDBJ whole genome shotgun (WGS) entry which is preliminary data.</text>
</comment>
<evidence type="ECO:0000313" key="2">
    <source>
        <dbReference type="EMBL" id="MBU9764482.1"/>
    </source>
</evidence>
<proteinExistence type="predicted"/>
<evidence type="ECO:0000256" key="1">
    <source>
        <dbReference type="SAM" id="SignalP"/>
    </source>
</evidence>
<dbReference type="PROSITE" id="PS51257">
    <property type="entry name" value="PROKAR_LIPOPROTEIN"/>
    <property type="match status" value="1"/>
</dbReference>
<feature type="chain" id="PRO_5047330589" evidence="1">
    <location>
        <begin position="24"/>
        <end position="319"/>
    </location>
</feature>
<dbReference type="GO" id="GO:0016787">
    <property type="term" value="F:hydrolase activity"/>
    <property type="evidence" value="ECO:0007669"/>
    <property type="project" value="UniProtKB-KW"/>
</dbReference>
<dbReference type="RefSeq" id="WP_217157045.1">
    <property type="nucleotide sequence ID" value="NZ_VOMB01000016.1"/>
</dbReference>
<gene>
    <name evidence="2" type="ORF">FR943_11580</name>
</gene>
<organism evidence="2 3">
    <name type="scientific">[Mycobacterium] fortunisiensis</name>
    <dbReference type="NCBI Taxonomy" id="2600579"/>
    <lineage>
        <taxon>Bacteria</taxon>
        <taxon>Bacillati</taxon>
        <taxon>Actinomycetota</taxon>
        <taxon>Actinomycetes</taxon>
        <taxon>Mycobacteriales</taxon>
        <taxon>Mycobacteriaceae</taxon>
        <taxon>Mycolicibacterium</taxon>
    </lineage>
</organism>
<accession>A0ABS6KLL7</accession>
<keyword evidence="2" id="KW-0378">Hydrolase</keyword>
<sequence>MRRRPSRLMVASAASLTAIVAMAGVTLTGCDAQVYGTAPFAPKAPQLTVVVPQGGMAPLPEPPPGEPVATFAGLDERARQATANAADVGADITVLVLDRNTGQLVSNGNSTAMAIASVVKLFIADDLLLQEAKGETVLSPEDRDNLDVMLRSSDDSAAEVFWNRSGGSAIVNRVAARYGLGSTRPPNDGRWWNTISTAADLVRYYDMLMNGSGGLPAEQANVILSNLAQSTPDAIDGTQPGGTYPQRFGIPEGLYAEPVAVKQGWMCCIGSDWMHLSTGVIGPDRRFIMVIGALQPTNATTARDTITDAVKTMFPGGRI</sequence>
<reference evidence="2 3" key="1">
    <citation type="journal article" date="2021" name="Sci. Rep.">
        <title>Phenotypic and genomic hallmarks of a novel, potentially pathogenic rapidly growing Mycobacterium species related to the Mycobacterium fortuitum complex.</title>
        <authorList>
            <person name="Gharbi R."/>
            <person name="Khanna V."/>
            <person name="Frigui W."/>
            <person name="Mhenni B."/>
            <person name="Brosch R."/>
            <person name="Mardassi H."/>
        </authorList>
    </citation>
    <scope>NUCLEOTIDE SEQUENCE [LARGE SCALE GENOMIC DNA]</scope>
    <source>
        <strain evidence="2 3">TNTM28</strain>
    </source>
</reference>
<dbReference type="PANTHER" id="PTHR35333:SF3">
    <property type="entry name" value="BETA-LACTAMASE-TYPE TRANSPEPTIDASE FOLD CONTAINING PROTEIN"/>
    <property type="match status" value="1"/>
</dbReference>
<dbReference type="Proteomes" id="UP000812982">
    <property type="component" value="Unassembled WGS sequence"/>
</dbReference>